<evidence type="ECO:0000256" key="1">
    <source>
        <dbReference type="ARBA" id="ARBA00022676"/>
    </source>
</evidence>
<keyword evidence="1 5" id="KW-0328">Glycosyltransferase</keyword>
<dbReference type="InterPro" id="IPR012317">
    <property type="entry name" value="Poly(ADP-ribose)pol_cat_dom"/>
</dbReference>
<dbReference type="Proteomes" id="UP000193560">
    <property type="component" value="Unassembled WGS sequence"/>
</dbReference>
<comment type="caution">
    <text evidence="7">The sequence shown here is derived from an EMBL/GenBank/DDBJ whole genome shotgun (WGS) entry which is preliminary data.</text>
</comment>
<evidence type="ECO:0000313" key="8">
    <source>
        <dbReference type="Proteomes" id="UP000193560"/>
    </source>
</evidence>
<comment type="catalytic activity">
    <reaction evidence="4">
        <text>NAD(+) + (ADP-D-ribosyl)n-acceptor = nicotinamide + (ADP-D-ribosyl)n+1-acceptor + H(+).</text>
        <dbReference type="EC" id="2.4.2.30"/>
    </reaction>
</comment>
<organism evidence="7 8">
    <name type="scientific">Absidia repens</name>
    <dbReference type="NCBI Taxonomy" id="90262"/>
    <lineage>
        <taxon>Eukaryota</taxon>
        <taxon>Fungi</taxon>
        <taxon>Fungi incertae sedis</taxon>
        <taxon>Mucoromycota</taxon>
        <taxon>Mucoromycotina</taxon>
        <taxon>Mucoromycetes</taxon>
        <taxon>Mucorales</taxon>
        <taxon>Cunninghamellaceae</taxon>
        <taxon>Absidia</taxon>
    </lineage>
</organism>
<keyword evidence="2 5" id="KW-0808">Transferase</keyword>
<dbReference type="PANTHER" id="PTHR10459:SF60">
    <property type="entry name" value="POLY [ADP-RIBOSE] POLYMERASE 2"/>
    <property type="match status" value="1"/>
</dbReference>
<dbReference type="GO" id="GO:0070212">
    <property type="term" value="P:protein poly-ADP-ribosylation"/>
    <property type="evidence" value="ECO:0007669"/>
    <property type="project" value="TreeGrafter"/>
</dbReference>
<evidence type="ECO:0000256" key="3">
    <source>
        <dbReference type="ARBA" id="ARBA00023027"/>
    </source>
</evidence>
<dbReference type="GO" id="GO:0003950">
    <property type="term" value="F:NAD+ poly-ADP-ribosyltransferase activity"/>
    <property type="evidence" value="ECO:0007669"/>
    <property type="project" value="UniProtKB-UniRule"/>
</dbReference>
<gene>
    <name evidence="7" type="ORF">BCR42DRAFT_319706</name>
</gene>
<evidence type="ECO:0000256" key="4">
    <source>
        <dbReference type="ARBA" id="ARBA00033987"/>
    </source>
</evidence>
<evidence type="ECO:0000313" key="7">
    <source>
        <dbReference type="EMBL" id="ORZ21993.1"/>
    </source>
</evidence>
<dbReference type="InterPro" id="IPR050800">
    <property type="entry name" value="ARTD/PARP"/>
</dbReference>
<dbReference type="GO" id="GO:0005730">
    <property type="term" value="C:nucleolus"/>
    <property type="evidence" value="ECO:0007669"/>
    <property type="project" value="TreeGrafter"/>
</dbReference>
<dbReference type="STRING" id="90262.A0A1X2ITA4"/>
<dbReference type="OrthoDB" id="2017365at2759"/>
<reference evidence="7 8" key="1">
    <citation type="submission" date="2016-07" db="EMBL/GenBank/DDBJ databases">
        <title>Pervasive Adenine N6-methylation of Active Genes in Fungi.</title>
        <authorList>
            <consortium name="DOE Joint Genome Institute"/>
            <person name="Mondo S.J."/>
            <person name="Dannebaum R.O."/>
            <person name="Kuo R.C."/>
            <person name="Labutti K."/>
            <person name="Haridas S."/>
            <person name="Kuo A."/>
            <person name="Salamov A."/>
            <person name="Ahrendt S.R."/>
            <person name="Lipzen A."/>
            <person name="Sullivan W."/>
            <person name="Andreopoulos W.B."/>
            <person name="Clum A."/>
            <person name="Lindquist E."/>
            <person name="Daum C."/>
            <person name="Ramamoorthy G.K."/>
            <person name="Gryganskyi A."/>
            <person name="Culley D."/>
            <person name="Magnuson J.K."/>
            <person name="James T.Y."/>
            <person name="O'Malley M.A."/>
            <person name="Stajich J.E."/>
            <person name="Spatafora J.W."/>
            <person name="Visel A."/>
            <person name="Grigoriev I.V."/>
        </authorList>
    </citation>
    <scope>NUCLEOTIDE SEQUENCE [LARGE SCALE GENOMIC DNA]</scope>
    <source>
        <strain evidence="7 8">NRRL 1336</strain>
    </source>
</reference>
<dbReference type="PROSITE" id="PS51059">
    <property type="entry name" value="PARP_CATALYTIC"/>
    <property type="match status" value="1"/>
</dbReference>
<name>A0A1X2ITA4_9FUNG</name>
<evidence type="ECO:0000256" key="5">
    <source>
        <dbReference type="RuleBase" id="RU362114"/>
    </source>
</evidence>
<evidence type="ECO:0000259" key="6">
    <source>
        <dbReference type="PROSITE" id="PS51059"/>
    </source>
</evidence>
<dbReference type="GO" id="GO:1990404">
    <property type="term" value="F:NAD+-protein mono-ADP-ribosyltransferase activity"/>
    <property type="evidence" value="ECO:0007669"/>
    <property type="project" value="TreeGrafter"/>
</dbReference>
<dbReference type="AlphaFoldDB" id="A0A1X2ITA4"/>
<protein>
    <recommendedName>
        <fullName evidence="5">Poly [ADP-ribose] polymerase</fullName>
        <shortName evidence="5">PARP</shortName>
        <ecNumber evidence="5">2.4.2.-</ecNumber>
    </recommendedName>
</protein>
<keyword evidence="3 5" id="KW-0520">NAD</keyword>
<dbReference type="Pfam" id="PF00644">
    <property type="entry name" value="PARP"/>
    <property type="match status" value="1"/>
</dbReference>
<dbReference type="SUPFAM" id="SSF56399">
    <property type="entry name" value="ADP-ribosylation"/>
    <property type="match status" value="1"/>
</dbReference>
<accession>A0A1X2ITA4</accession>
<evidence type="ECO:0000256" key="2">
    <source>
        <dbReference type="ARBA" id="ARBA00022679"/>
    </source>
</evidence>
<dbReference type="EMBL" id="MCGE01000004">
    <property type="protein sequence ID" value="ORZ21993.1"/>
    <property type="molecule type" value="Genomic_DNA"/>
</dbReference>
<dbReference type="PANTHER" id="PTHR10459">
    <property type="entry name" value="DNA LIGASE"/>
    <property type="match status" value="1"/>
</dbReference>
<dbReference type="EC" id="2.4.2.-" evidence="5"/>
<proteinExistence type="predicted"/>
<keyword evidence="8" id="KW-1185">Reference proteome</keyword>
<sequence length="163" mass="18196">MSSTSKDSGYEIAHLFSVNRDQETERFKPFASQKNRKLLWHGSQLGNFMGILNQGLRSKPAAAYDSGSLYGNGIYFADMFCKSVDFATNIYGSSNPAYGLLLLCEVALDKECPSTPSNCYRYQNEKEEKGYTSIKGLGKEGPNLSNALYDTDGVIKKNTVKWW</sequence>
<dbReference type="GO" id="GO:0006302">
    <property type="term" value="P:double-strand break repair"/>
    <property type="evidence" value="ECO:0007669"/>
    <property type="project" value="TreeGrafter"/>
</dbReference>
<feature type="domain" description="PARP catalytic" evidence="6">
    <location>
        <begin position="1"/>
        <end position="163"/>
    </location>
</feature>
<dbReference type="Gene3D" id="3.90.228.10">
    <property type="match status" value="1"/>
</dbReference>